<feature type="domain" description="TnsA endonuclease N-terminal" evidence="1">
    <location>
        <begin position="45"/>
        <end position="94"/>
    </location>
</feature>
<name>A0A3D9H9C9_9PROT</name>
<dbReference type="Proteomes" id="UP000256845">
    <property type="component" value="Unassembled WGS sequence"/>
</dbReference>
<dbReference type="Pfam" id="PF08722">
    <property type="entry name" value="Tn7_TnsA-like_N"/>
    <property type="match status" value="1"/>
</dbReference>
<reference evidence="2 3" key="1">
    <citation type="submission" date="2018-07" db="EMBL/GenBank/DDBJ databases">
        <title>Genomic Encyclopedia of Type Strains, Phase III (KMG-III): the genomes of soil and plant-associated and newly described type strains.</title>
        <authorList>
            <person name="Whitman W."/>
        </authorList>
    </citation>
    <scope>NUCLEOTIDE SEQUENCE [LARGE SCALE GENOMIC DNA]</scope>
    <source>
        <strain evidence="2 3">CECT 8488</strain>
    </source>
</reference>
<dbReference type="Gene3D" id="3.40.91.30">
    <property type="match status" value="1"/>
</dbReference>
<evidence type="ECO:0000313" key="2">
    <source>
        <dbReference type="EMBL" id="RED46094.1"/>
    </source>
</evidence>
<protein>
    <recommendedName>
        <fullName evidence="1">TnsA endonuclease N-terminal domain-containing protein</fullName>
    </recommendedName>
</protein>
<dbReference type="EMBL" id="QRDW01000010">
    <property type="protein sequence ID" value="RED46094.1"/>
    <property type="molecule type" value="Genomic_DNA"/>
</dbReference>
<proteinExistence type="predicted"/>
<evidence type="ECO:0000259" key="1">
    <source>
        <dbReference type="Pfam" id="PF08722"/>
    </source>
</evidence>
<accession>A0A3D9H9C9</accession>
<organism evidence="2 3">
    <name type="scientific">Aestuariispira insulae</name>
    <dbReference type="NCBI Taxonomy" id="1461337"/>
    <lineage>
        <taxon>Bacteria</taxon>
        <taxon>Pseudomonadati</taxon>
        <taxon>Pseudomonadota</taxon>
        <taxon>Alphaproteobacteria</taxon>
        <taxon>Rhodospirillales</taxon>
        <taxon>Kiloniellaceae</taxon>
        <taxon>Aestuariispira</taxon>
    </lineage>
</organism>
<comment type="caution">
    <text evidence="2">The sequence shown here is derived from an EMBL/GenBank/DDBJ whole genome shotgun (WGS) entry which is preliminary data.</text>
</comment>
<keyword evidence="3" id="KW-1185">Reference proteome</keyword>
<evidence type="ECO:0000313" key="3">
    <source>
        <dbReference type="Proteomes" id="UP000256845"/>
    </source>
</evidence>
<dbReference type="AlphaFoldDB" id="A0A3D9H9C9"/>
<sequence length="107" mass="12938">MRVREPVLNRGRNRFNGLFHSFKCKKSLPWESQPERDFLKLLELDPEVICFEVQPERLDYRDGMKNRYYIPDVLVEYRAGSVYYEVKMDDRAAEPDIVRKHRLVKMT</sequence>
<dbReference type="RefSeq" id="WP_115938008.1">
    <property type="nucleotide sequence ID" value="NZ_QRDW01000010.1"/>
</dbReference>
<gene>
    <name evidence="2" type="ORF">DFP90_1101</name>
</gene>
<dbReference type="InterPro" id="IPR014833">
    <property type="entry name" value="TnsA_N"/>
</dbReference>